<dbReference type="GO" id="GO:0005737">
    <property type="term" value="C:cytoplasm"/>
    <property type="evidence" value="ECO:0007669"/>
    <property type="project" value="TreeGrafter"/>
</dbReference>
<dbReference type="PANTHER" id="PTHR21439:SF0">
    <property type="entry name" value="PROTEIN OSCP1"/>
    <property type="match status" value="1"/>
</dbReference>
<keyword evidence="3" id="KW-1185">Reference proteome</keyword>
<name>A0A834VH40_SARSC</name>
<evidence type="ECO:0000313" key="1">
    <source>
        <dbReference type="EMBL" id="KAF7495630.1"/>
    </source>
</evidence>
<dbReference type="Pfam" id="PF10188">
    <property type="entry name" value="Oscp1"/>
    <property type="match status" value="2"/>
</dbReference>
<dbReference type="GO" id="GO:0005886">
    <property type="term" value="C:plasma membrane"/>
    <property type="evidence" value="ECO:0007669"/>
    <property type="project" value="TreeGrafter"/>
</dbReference>
<protein>
    <submittedName>
        <fullName evidence="1">Protein OSCP1</fullName>
    </submittedName>
</protein>
<proteinExistence type="predicted"/>
<dbReference type="PANTHER" id="PTHR21439">
    <property type="entry name" value="OXIDORED-NITRO DOMAIN-CONTAINING PROTEIN"/>
    <property type="match status" value="1"/>
</dbReference>
<dbReference type="EnsemblMetazoa" id="SSS_8134s_mrna">
    <property type="protein sequence ID" value="KAF7495630.1"/>
    <property type="gene ID" value="SSS_8134"/>
</dbReference>
<gene>
    <name evidence="1" type="ORF">SSS_8134</name>
</gene>
<reference evidence="3" key="1">
    <citation type="journal article" date="2020" name="PLoS Negl. Trop. Dis.">
        <title>High-quality nuclear genome for Sarcoptes scabiei-A critical resource for a neglected parasite.</title>
        <authorList>
            <person name="Korhonen P.K."/>
            <person name="Gasser R.B."/>
            <person name="Ma G."/>
            <person name="Wang T."/>
            <person name="Stroehlein A.J."/>
            <person name="Young N.D."/>
            <person name="Ang C.S."/>
            <person name="Fernando D.D."/>
            <person name="Lu H.C."/>
            <person name="Taylor S."/>
            <person name="Reynolds S.L."/>
            <person name="Mofiz E."/>
            <person name="Najaraj S.H."/>
            <person name="Gowda H."/>
            <person name="Madugundu A."/>
            <person name="Renuse S."/>
            <person name="Holt D."/>
            <person name="Pandey A."/>
            <person name="Papenfuss A.T."/>
            <person name="Fischer K."/>
        </authorList>
    </citation>
    <scope>NUCLEOTIDE SEQUENCE [LARGE SCALE GENOMIC DNA]</scope>
</reference>
<reference evidence="1" key="2">
    <citation type="submission" date="2020-01" db="EMBL/GenBank/DDBJ databases">
        <authorList>
            <person name="Korhonen P.K.K."/>
            <person name="Guangxu M.G."/>
            <person name="Wang T.W."/>
            <person name="Stroehlein A.J.S."/>
            <person name="Young N.D."/>
            <person name="Ang C.-S.A."/>
            <person name="Fernando D.W.F."/>
            <person name="Lu H.L."/>
            <person name="Taylor S.T."/>
            <person name="Ehtesham M.E.M."/>
            <person name="Najaraj S.H.N."/>
            <person name="Harsha G.H.G."/>
            <person name="Madugundu A.M."/>
            <person name="Renuse S.R."/>
            <person name="Holt D.H."/>
            <person name="Pandey A.P."/>
            <person name="Papenfuss A.P."/>
            <person name="Gasser R.B.G."/>
            <person name="Fischer K.F."/>
        </authorList>
    </citation>
    <scope>NUCLEOTIDE SEQUENCE</scope>
    <source>
        <strain evidence="1">SSS_KF_BRIS2020</strain>
    </source>
</reference>
<accession>A0A834VH40</accession>
<organism evidence="1">
    <name type="scientific">Sarcoptes scabiei</name>
    <name type="common">Itch mite</name>
    <name type="synonym">Acarus scabiei</name>
    <dbReference type="NCBI Taxonomy" id="52283"/>
    <lineage>
        <taxon>Eukaryota</taxon>
        <taxon>Metazoa</taxon>
        <taxon>Ecdysozoa</taxon>
        <taxon>Arthropoda</taxon>
        <taxon>Chelicerata</taxon>
        <taxon>Arachnida</taxon>
        <taxon>Acari</taxon>
        <taxon>Acariformes</taxon>
        <taxon>Sarcoptiformes</taxon>
        <taxon>Astigmata</taxon>
        <taxon>Psoroptidia</taxon>
        <taxon>Sarcoptoidea</taxon>
        <taxon>Sarcoptidae</taxon>
        <taxon>Sarcoptinae</taxon>
        <taxon>Sarcoptes</taxon>
    </lineage>
</organism>
<dbReference type="Proteomes" id="UP000070412">
    <property type="component" value="Unassembled WGS sequence"/>
</dbReference>
<dbReference type="AlphaFoldDB" id="A0A834VH40"/>
<sequence>MAIDTFPILYFNMAGEMIYIIDQRLRAQNISQSRSIRVLNDIVLSVFNSKLIDEVFKPHNSITFSVLKTIFEKLVHSSIMRLNELSMNKLFDLMIMVIKYQLISCPKPSDIITITDNHLISIIDLLNVNRLEPNGTVERKEMIDLLRSPSAEIRATSLTMTDNTTINIVNVVRNQFLFHFQHHDSIQFQLIRYGLLNFFKDIRTRVSIFLRDGTQNSDGIFLMAYDHVSIECECQIPGFIRYFQGSSNEIIRTDRFNVGCEYVINDRRTSLGLNIFCKENQQSIEKNCFDNETNNETNQKEIEFLAKLICKTSNSSTSAPLATPPNHELKFDFLQNNFQVNNNEIEEKQCNEANRNEKLIQISSTRDEQLVKIIEELNEITMLEKSYSDRQQQATKTTSTASDQEIANDEIDLLELMDS</sequence>
<dbReference type="OrthoDB" id="2157380at2759"/>
<evidence type="ECO:0000313" key="3">
    <source>
        <dbReference type="Proteomes" id="UP000070412"/>
    </source>
</evidence>
<dbReference type="InterPro" id="IPR019332">
    <property type="entry name" value="OSCP1"/>
</dbReference>
<reference evidence="2" key="3">
    <citation type="submission" date="2022-06" db="UniProtKB">
        <authorList>
            <consortium name="EnsemblMetazoa"/>
        </authorList>
    </citation>
    <scope>IDENTIFICATION</scope>
</reference>
<evidence type="ECO:0000313" key="2">
    <source>
        <dbReference type="EnsemblMetazoa" id="KAF7495630.1"/>
    </source>
</evidence>
<dbReference type="EMBL" id="WVUK01000047">
    <property type="protein sequence ID" value="KAF7495630.1"/>
    <property type="molecule type" value="Genomic_DNA"/>
</dbReference>